<keyword evidence="11" id="KW-1185">Reference proteome</keyword>
<dbReference type="EMBL" id="SKBQ01000048">
    <property type="protein sequence ID" value="TPX11566.1"/>
    <property type="molecule type" value="Genomic_DNA"/>
</dbReference>
<dbReference type="OrthoDB" id="5985073at2759"/>
<evidence type="ECO:0000256" key="4">
    <source>
        <dbReference type="ARBA" id="ARBA00022989"/>
    </source>
</evidence>
<evidence type="ECO:0000256" key="5">
    <source>
        <dbReference type="ARBA" id="ARBA00023136"/>
    </source>
</evidence>
<dbReference type="InterPro" id="IPR002889">
    <property type="entry name" value="WSC_carb-bd"/>
</dbReference>
<keyword evidence="2" id="KW-0812">Transmembrane</keyword>
<protein>
    <recommendedName>
        <fullName evidence="9">WSC domain-containing protein</fullName>
    </recommendedName>
</protein>
<dbReference type="InterPro" id="IPR013783">
    <property type="entry name" value="Ig-like_fold"/>
</dbReference>
<evidence type="ECO:0000313" key="11">
    <source>
        <dbReference type="Proteomes" id="UP000319257"/>
    </source>
</evidence>
<feature type="chain" id="PRO_5021400490" description="WSC domain-containing protein" evidence="8">
    <location>
        <begin position="23"/>
        <end position="1436"/>
    </location>
</feature>
<feature type="region of interest" description="Disordered" evidence="7">
    <location>
        <begin position="1283"/>
        <end position="1327"/>
    </location>
</feature>
<feature type="signal peptide" evidence="8">
    <location>
        <begin position="1"/>
        <end position="22"/>
    </location>
</feature>
<feature type="region of interest" description="Disordered" evidence="7">
    <location>
        <begin position="1140"/>
        <end position="1181"/>
    </location>
</feature>
<dbReference type="InterPro" id="IPR011047">
    <property type="entry name" value="Quinoprotein_ADH-like_sf"/>
</dbReference>
<dbReference type="GO" id="GO:0005886">
    <property type="term" value="C:plasma membrane"/>
    <property type="evidence" value="ECO:0007669"/>
    <property type="project" value="TreeGrafter"/>
</dbReference>
<evidence type="ECO:0000259" key="9">
    <source>
        <dbReference type="PROSITE" id="PS51212"/>
    </source>
</evidence>
<keyword evidence="5" id="KW-0472">Membrane</keyword>
<feature type="domain" description="WSC" evidence="9">
    <location>
        <begin position="1044"/>
        <end position="1135"/>
    </location>
</feature>
<dbReference type="Proteomes" id="UP000319257">
    <property type="component" value="Unassembled WGS sequence"/>
</dbReference>
<proteinExistence type="predicted"/>
<keyword evidence="3 8" id="KW-0732">Signal</keyword>
<accession>A0A507AXT7</accession>
<dbReference type="PROSITE" id="PS51212">
    <property type="entry name" value="WSC"/>
    <property type="match status" value="4"/>
</dbReference>
<dbReference type="GeneID" id="41975224"/>
<comment type="subcellular location">
    <subcellularLocation>
        <location evidence="1">Membrane</location>
        <topology evidence="1">Single-pass membrane protein</topology>
    </subcellularLocation>
</comment>
<feature type="domain" description="WSC" evidence="9">
    <location>
        <begin position="925"/>
        <end position="1018"/>
    </location>
</feature>
<dbReference type="InParanoid" id="A0A507AXT7"/>
<dbReference type="InterPro" id="IPR051836">
    <property type="entry name" value="Kremen_rcpt"/>
</dbReference>
<evidence type="ECO:0000256" key="7">
    <source>
        <dbReference type="SAM" id="MobiDB-lite"/>
    </source>
</evidence>
<evidence type="ECO:0000256" key="1">
    <source>
        <dbReference type="ARBA" id="ARBA00004167"/>
    </source>
</evidence>
<evidence type="ECO:0000256" key="2">
    <source>
        <dbReference type="ARBA" id="ARBA00022692"/>
    </source>
</evidence>
<evidence type="ECO:0000256" key="3">
    <source>
        <dbReference type="ARBA" id="ARBA00022729"/>
    </source>
</evidence>
<dbReference type="STRING" id="1093900.A0A507AXT7"/>
<organism evidence="10 11">
    <name type="scientific">Thyridium curvatum</name>
    <dbReference type="NCBI Taxonomy" id="1093900"/>
    <lineage>
        <taxon>Eukaryota</taxon>
        <taxon>Fungi</taxon>
        <taxon>Dikarya</taxon>
        <taxon>Ascomycota</taxon>
        <taxon>Pezizomycotina</taxon>
        <taxon>Sordariomycetes</taxon>
        <taxon>Sordariomycetidae</taxon>
        <taxon>Thyridiales</taxon>
        <taxon>Thyridiaceae</taxon>
        <taxon>Thyridium</taxon>
    </lineage>
</organism>
<reference evidence="10 11" key="1">
    <citation type="submission" date="2019-06" db="EMBL/GenBank/DDBJ databases">
        <title>Draft genome sequence of the filamentous fungus Phialemoniopsis curvata isolated from diesel fuel.</title>
        <authorList>
            <person name="Varaljay V.A."/>
            <person name="Lyon W.J."/>
            <person name="Crouch A.L."/>
            <person name="Drake C.E."/>
            <person name="Hollomon J.M."/>
            <person name="Nadeau L.J."/>
            <person name="Nunn H.S."/>
            <person name="Stevenson B.S."/>
            <person name="Bojanowski C.L."/>
            <person name="Crookes-Goodson W.J."/>
        </authorList>
    </citation>
    <scope>NUCLEOTIDE SEQUENCE [LARGE SCALE GENOMIC DNA]</scope>
    <source>
        <strain evidence="10 11">D216</strain>
    </source>
</reference>
<comment type="caution">
    <text evidence="10">The sequence shown here is derived from an EMBL/GenBank/DDBJ whole genome shotgun (WGS) entry which is preliminary data.</text>
</comment>
<evidence type="ECO:0000256" key="6">
    <source>
        <dbReference type="ARBA" id="ARBA00023180"/>
    </source>
</evidence>
<dbReference type="SMART" id="SM00321">
    <property type="entry name" value="WSC"/>
    <property type="match status" value="4"/>
</dbReference>
<evidence type="ECO:0000313" key="10">
    <source>
        <dbReference type="EMBL" id="TPX11566.1"/>
    </source>
</evidence>
<feature type="compositionally biased region" description="Low complexity" evidence="7">
    <location>
        <begin position="1283"/>
        <end position="1325"/>
    </location>
</feature>
<dbReference type="SUPFAM" id="SSF50998">
    <property type="entry name" value="Quinoprotein alcohol dehydrogenase-like"/>
    <property type="match status" value="1"/>
</dbReference>
<feature type="compositionally biased region" description="Low complexity" evidence="7">
    <location>
        <begin position="1140"/>
        <end position="1178"/>
    </location>
</feature>
<feature type="domain" description="WSC" evidence="9">
    <location>
        <begin position="1186"/>
        <end position="1277"/>
    </location>
</feature>
<evidence type="ECO:0000256" key="8">
    <source>
        <dbReference type="SAM" id="SignalP"/>
    </source>
</evidence>
<keyword evidence="6" id="KW-0325">Glycoprotein</keyword>
<name>A0A507AXT7_9PEZI</name>
<keyword evidence="4" id="KW-1133">Transmembrane helix</keyword>
<dbReference type="Pfam" id="PF01822">
    <property type="entry name" value="WSC"/>
    <property type="match status" value="4"/>
</dbReference>
<sequence>MATAAATAALLLFSTLVGLVDGLADTDTITWGGDNSRAGYQTNHNMDPAVVGSDQFAQIFKTALPGNYNGAPEQIFSQPLVYTPSGGDGTQYVYFATTQNNVYKLNAKTGVIVASRNLAIPFLTADLNGCVDINPLVGITATGVIDPATDTLYLTLKTYANQQGGNGAQGKPNGRYWLIALNVNDLTDRPNFPVDIEGTLARNNPTRSFNGGIQHQRPALLHSGQYIYAGFASHCVQYNFTGWIIGWDKTTGKIVERYAMEGEGVLSPTKGGGVWMSGGGLASDDQGSMFFATGNGYASQLSTIPVNGRNPPTALEEAAVHMTINGDGSLTIVDFFMPFDKQALDGGDRDLGTSPLEILPSDVFSCGDVKRIGVVTGKEGKTYWLNLDDLGGYKNTPDFGDKVLQTYQNENSVYAGAGVYPLEGGYIYINVIQYPSHVFKFSCNNGVPSFAKVADSPVANAYTLGVSHGTVTSLNGQPGTGLLWISDVQGYNLRIYNAVPQNGLLTLVNQFSVPGTTKFTRPVFGDGIVYQGTTQGFVYGFGAPTNPALNCTTPVNFGSVDIGASAAQQTVTCKAKIAVTVTSVDLANSSDYSISGVPATLPLQLAAGASFTFQATFKPSTVGLLTGSVSVATTNGAATGYSVKTPIRLTGTGASQGPLFKIDPNKVAFTQIVTGTDGGSDETVFFINQGNTSLTLSSVMASPNGASGTFTPITVTNGQATSGPFTLKNLPTTIAANSQSNVDINFNPTTGGNYSLYLQVNSTGGPQSLSVTASSGPAPVALLEFQTPDGTGWVKYESGKNFTFGNVTENQTRSLKLRLTNNGGTGAVPLQIAVSKPPFGVAGSIIGANNQVDLAEGTIVRAGESAYATLYCSVPKEQWNTDPYYGNAQWTMNLNDPTWGKQFIQFDCGAVSEQAPPLQANGLGRYRYTGCFKENNPGRQLAYQLYSSSNNTGAMCIAACAAKGYAYCGTQYNSECWGGPNIPVQQVSEDNCNYPCAGDVNQICGGNGVNDGAGGSYISLFHDINGGSTPVNPGGPVTNPGVNGYGFLGCYTEATGARALVNGMPNPNKTVAGCIASCNPQYKYAGVEYGGECWCGNSFSAGSVVAPITDCNMICNGNATEYCGAGNRLDVYVRGGVGNSTSTSSSSTASSTSSTATGTGSTSTTSTSSAASPTATGPYRRQTVGPYQFQGCWTETNNGRALYATTYADDGMTLDSCAAFCSAYTYFGVEYGRECYCGNTLRDGSTLATLSDCSFLCPGDKTEYCGAGNRLELYKKGAAVSNSTSSATSSTVTSSTITSPVSSPTVASTATSTSSSSSSASPTATGPWHRPTVAAYQFQGCWTETLNGRALYSTTYANDSMTLDSCAAFCAAYTYFGVEYGRECYCGNVLRDGSALAPLSDCWFLCPGDNTEYCGAGDRLELYKKGNGTNFACVVL</sequence>
<gene>
    <name evidence="10" type="ORF">E0L32_007777</name>
</gene>
<dbReference type="RefSeq" id="XP_030993277.1">
    <property type="nucleotide sequence ID" value="XM_031142558.1"/>
</dbReference>
<dbReference type="PANTHER" id="PTHR24269:SF16">
    <property type="entry name" value="PROTEIN SLG1"/>
    <property type="match status" value="1"/>
</dbReference>
<dbReference type="Gene3D" id="2.60.40.10">
    <property type="entry name" value="Immunoglobulins"/>
    <property type="match status" value="2"/>
</dbReference>
<dbReference type="NCBIfam" id="NF012200">
    <property type="entry name" value="choice_anch_D"/>
    <property type="match status" value="1"/>
</dbReference>
<dbReference type="PANTHER" id="PTHR24269">
    <property type="entry name" value="KREMEN PROTEIN"/>
    <property type="match status" value="1"/>
</dbReference>
<feature type="domain" description="WSC" evidence="9">
    <location>
        <begin position="1335"/>
        <end position="1426"/>
    </location>
</feature>